<evidence type="ECO:0000256" key="1">
    <source>
        <dbReference type="SAM" id="MobiDB-lite"/>
    </source>
</evidence>
<dbReference type="Proteomes" id="UP000623467">
    <property type="component" value="Unassembled WGS sequence"/>
</dbReference>
<reference evidence="3" key="1">
    <citation type="submission" date="2020-05" db="EMBL/GenBank/DDBJ databases">
        <title>Mycena genomes resolve the evolution of fungal bioluminescence.</title>
        <authorList>
            <person name="Tsai I.J."/>
        </authorList>
    </citation>
    <scope>NUCLEOTIDE SEQUENCE</scope>
    <source>
        <strain evidence="3">160909Yilan</strain>
    </source>
</reference>
<dbReference type="EMBL" id="JACAZH010000010">
    <property type="protein sequence ID" value="KAF7357472.1"/>
    <property type="molecule type" value="Genomic_DNA"/>
</dbReference>
<feature type="compositionally biased region" description="Polar residues" evidence="1">
    <location>
        <begin position="357"/>
        <end position="379"/>
    </location>
</feature>
<dbReference type="AlphaFoldDB" id="A0A8H6YFC1"/>
<evidence type="ECO:0000313" key="3">
    <source>
        <dbReference type="EMBL" id="KAF7357472.1"/>
    </source>
</evidence>
<evidence type="ECO:0000313" key="4">
    <source>
        <dbReference type="Proteomes" id="UP000623467"/>
    </source>
</evidence>
<dbReference type="InterPro" id="IPR001810">
    <property type="entry name" value="F-box_dom"/>
</dbReference>
<dbReference type="PROSITE" id="PS50181">
    <property type="entry name" value="FBOX"/>
    <property type="match status" value="1"/>
</dbReference>
<feature type="region of interest" description="Disordered" evidence="1">
    <location>
        <begin position="357"/>
        <end position="401"/>
    </location>
</feature>
<dbReference type="SUPFAM" id="SSF81383">
    <property type="entry name" value="F-box domain"/>
    <property type="match status" value="1"/>
</dbReference>
<proteinExistence type="predicted"/>
<sequence length="401" mass="45245">MTLTGASVRAALLEQRERTKRSSKAEIERFIEESELEVTSIESQIAAFIESRDSHRARVLALKYIASPIYSLPVELLSEIFDLAIEDETHVEDAHRISQVCSDWRRVAHHTPRLWTRTLGVYFCDEKERMADGLKAWLARSAPLPVSILFAGGGPGEGVNPSILEEALRVAHRWRSLQLENEYAILPRWFLHQLSQCRLHSLEELDLGPILGDDDEDDDEQDTDSIPMVFASVPRLRKLRIFQFFFRQTVMPCVQLTDLTIDNVDPNIALDFLAQCPNLLVASVTISGWPQVPGSPLQFPFRQDVLVLNQLSTLVFRMPMETGRTYHITPFFDLLSAPLLQALYYTCISGAIHTGHNGHQPTSPHSSSAHRISLGSNSPAHVGPLRSPLSMPFDMHRHSRT</sequence>
<evidence type="ECO:0000259" key="2">
    <source>
        <dbReference type="PROSITE" id="PS50181"/>
    </source>
</evidence>
<organism evidence="3 4">
    <name type="scientific">Mycena sanguinolenta</name>
    <dbReference type="NCBI Taxonomy" id="230812"/>
    <lineage>
        <taxon>Eukaryota</taxon>
        <taxon>Fungi</taxon>
        <taxon>Dikarya</taxon>
        <taxon>Basidiomycota</taxon>
        <taxon>Agaricomycotina</taxon>
        <taxon>Agaricomycetes</taxon>
        <taxon>Agaricomycetidae</taxon>
        <taxon>Agaricales</taxon>
        <taxon>Marasmiineae</taxon>
        <taxon>Mycenaceae</taxon>
        <taxon>Mycena</taxon>
    </lineage>
</organism>
<dbReference type="InterPro" id="IPR036047">
    <property type="entry name" value="F-box-like_dom_sf"/>
</dbReference>
<protein>
    <submittedName>
        <fullName evidence="3">F-box domain-containing protein</fullName>
    </submittedName>
</protein>
<dbReference type="Pfam" id="PF12937">
    <property type="entry name" value="F-box-like"/>
    <property type="match status" value="1"/>
</dbReference>
<feature type="domain" description="F-box" evidence="2">
    <location>
        <begin position="66"/>
        <end position="118"/>
    </location>
</feature>
<dbReference type="OrthoDB" id="3051796at2759"/>
<gene>
    <name evidence="3" type="ORF">MSAN_01343400</name>
</gene>
<accession>A0A8H6YFC1</accession>
<name>A0A8H6YFC1_9AGAR</name>
<dbReference type="Gene3D" id="1.20.1280.50">
    <property type="match status" value="1"/>
</dbReference>
<keyword evidence="4" id="KW-1185">Reference proteome</keyword>
<comment type="caution">
    <text evidence="3">The sequence shown here is derived from an EMBL/GenBank/DDBJ whole genome shotgun (WGS) entry which is preliminary data.</text>
</comment>